<dbReference type="AlphaFoldDB" id="K4LG06"/>
<sequence length="292" mass="32651">MGEIKLVAVDLDDTLLRDDLTISRRSLSVLREVRERGVVVTLATGRMFPSALPYARQLNFEMPLITYQGALVKNAFSGEVVYECSLPEEVARLVIHYGRRNNIHINSYLQDKLYVERITSLGEHYERHAGVPFTKVDDLEELLETGLPYKMLLIDEEEKLQEHAAKLRELFEGVGQDVYLAKSKPTYLEVNHPQATKGAALKKLAQRLGVSREEVMAFGDSYNDLEMLDFAGIGVAVANAYPEVRARARYITASNNDDGVAEALLKYVLKGDTSFVRIAGDGEKGIGKSDLR</sequence>
<dbReference type="InterPro" id="IPR006379">
    <property type="entry name" value="HAD-SF_hydro_IIB"/>
</dbReference>
<dbReference type="GO" id="GO:0005829">
    <property type="term" value="C:cytosol"/>
    <property type="evidence" value="ECO:0007669"/>
    <property type="project" value="TreeGrafter"/>
</dbReference>
<dbReference type="KEGG" id="tpz:Tph_c06660"/>
<dbReference type="GO" id="GO:0000287">
    <property type="term" value="F:magnesium ion binding"/>
    <property type="evidence" value="ECO:0007669"/>
    <property type="project" value="TreeGrafter"/>
</dbReference>
<dbReference type="InterPro" id="IPR000150">
    <property type="entry name" value="Cof"/>
</dbReference>
<gene>
    <name evidence="1" type="primary">yidA</name>
    <name evidence="1" type="ordered locus">Tph_c06660</name>
</gene>
<dbReference type="SFLD" id="SFLDG01140">
    <property type="entry name" value="C2.B:_Phosphomannomutase_and_P"/>
    <property type="match status" value="1"/>
</dbReference>
<dbReference type="Gene3D" id="3.30.1240.10">
    <property type="match status" value="1"/>
</dbReference>
<accession>K4LG06</accession>
<reference evidence="1 2" key="1">
    <citation type="journal article" date="2012" name="BMC Genomics">
        <title>Genome-guided analysis of physiological and morphological traits of the fermentative acetate oxidizer Thermacetogenium phaeum.</title>
        <authorList>
            <person name="Oehler D."/>
            <person name="Poehlein A."/>
            <person name="Leimbach A."/>
            <person name="Muller N."/>
            <person name="Daniel R."/>
            <person name="Gottschalk G."/>
            <person name="Schink B."/>
        </authorList>
    </citation>
    <scope>NUCLEOTIDE SEQUENCE [LARGE SCALE GENOMIC DNA]</scope>
    <source>
        <strain evidence="2">ATCC BAA-254 / DSM 26808 / PB</strain>
    </source>
</reference>
<evidence type="ECO:0000313" key="2">
    <source>
        <dbReference type="Proteomes" id="UP000000467"/>
    </source>
</evidence>
<dbReference type="STRING" id="1089553.Tph_c06660"/>
<keyword evidence="1" id="KW-0378">Hydrolase</keyword>
<dbReference type="Gene3D" id="3.40.50.1000">
    <property type="entry name" value="HAD superfamily/HAD-like"/>
    <property type="match status" value="1"/>
</dbReference>
<dbReference type="GO" id="GO:0016791">
    <property type="term" value="F:phosphatase activity"/>
    <property type="evidence" value="ECO:0007669"/>
    <property type="project" value="TreeGrafter"/>
</dbReference>
<protein>
    <submittedName>
        <fullName evidence="1">Phosphatase YidA</fullName>
        <ecNumber evidence="1">3.1.3.-</ecNumber>
    </submittedName>
</protein>
<dbReference type="SUPFAM" id="SSF56784">
    <property type="entry name" value="HAD-like"/>
    <property type="match status" value="1"/>
</dbReference>
<dbReference type="eggNOG" id="COG0561">
    <property type="taxonomic scope" value="Bacteria"/>
</dbReference>
<dbReference type="PANTHER" id="PTHR10000:SF8">
    <property type="entry name" value="HAD SUPERFAMILY HYDROLASE-LIKE, TYPE 3"/>
    <property type="match status" value="1"/>
</dbReference>
<dbReference type="Pfam" id="PF08282">
    <property type="entry name" value="Hydrolase_3"/>
    <property type="match status" value="1"/>
</dbReference>
<dbReference type="InterPro" id="IPR023214">
    <property type="entry name" value="HAD_sf"/>
</dbReference>
<dbReference type="Proteomes" id="UP000000467">
    <property type="component" value="Chromosome"/>
</dbReference>
<dbReference type="PANTHER" id="PTHR10000">
    <property type="entry name" value="PHOSPHOSERINE PHOSPHATASE"/>
    <property type="match status" value="1"/>
</dbReference>
<dbReference type="NCBIfam" id="TIGR01484">
    <property type="entry name" value="HAD-SF-IIB"/>
    <property type="match status" value="1"/>
</dbReference>
<dbReference type="SFLD" id="SFLDG01144">
    <property type="entry name" value="C2.B.4:_PGP_Like"/>
    <property type="match status" value="1"/>
</dbReference>
<dbReference type="SFLD" id="SFLDS00003">
    <property type="entry name" value="Haloacid_Dehalogenase"/>
    <property type="match status" value="1"/>
</dbReference>
<proteinExistence type="predicted"/>
<dbReference type="EMBL" id="CP003732">
    <property type="protein sequence ID" value="AFV10900.1"/>
    <property type="molecule type" value="Genomic_DNA"/>
</dbReference>
<evidence type="ECO:0000313" key="1">
    <source>
        <dbReference type="EMBL" id="AFV10900.1"/>
    </source>
</evidence>
<name>K4LG06_THEPS</name>
<dbReference type="NCBIfam" id="TIGR00099">
    <property type="entry name" value="Cof-subfamily"/>
    <property type="match status" value="1"/>
</dbReference>
<organism evidence="1 2">
    <name type="scientific">Thermacetogenium phaeum (strain ATCC BAA-254 / DSM 26808 / PB)</name>
    <dbReference type="NCBI Taxonomy" id="1089553"/>
    <lineage>
        <taxon>Bacteria</taxon>
        <taxon>Bacillati</taxon>
        <taxon>Bacillota</taxon>
        <taxon>Clostridia</taxon>
        <taxon>Thermoanaerobacterales</taxon>
        <taxon>Thermoanaerobacteraceae</taxon>
        <taxon>Thermacetogenium</taxon>
    </lineage>
</organism>
<keyword evidence="2" id="KW-1185">Reference proteome</keyword>
<dbReference type="EC" id="3.1.3.-" evidence="1"/>
<dbReference type="RefSeq" id="WP_015049817.1">
    <property type="nucleotide sequence ID" value="NC_018870.1"/>
</dbReference>
<dbReference type="OrthoDB" id="9781413at2"/>
<dbReference type="InterPro" id="IPR036412">
    <property type="entry name" value="HAD-like_sf"/>
</dbReference>
<dbReference type="HOGENOM" id="CLU_044146_0_2_9"/>
<dbReference type="CDD" id="cd07516">
    <property type="entry name" value="HAD_Pase"/>
    <property type="match status" value="1"/>
</dbReference>